<name>A0A199URA6_ANACO</name>
<feature type="region of interest" description="Disordered" evidence="1">
    <location>
        <begin position="37"/>
        <end position="60"/>
    </location>
</feature>
<gene>
    <name evidence="2" type="ORF">ACMD2_13568</name>
</gene>
<evidence type="ECO:0000313" key="2">
    <source>
        <dbReference type="EMBL" id="OAY67186.1"/>
    </source>
</evidence>
<dbReference type="Proteomes" id="UP000092600">
    <property type="component" value="Unassembled WGS sequence"/>
</dbReference>
<proteinExistence type="predicted"/>
<protein>
    <submittedName>
        <fullName evidence="2">Uncharacterized protein</fullName>
    </submittedName>
</protein>
<sequence length="383" mass="41616">MGTAAGRRGWSAAKLGRTNLGWPQLCSHYAAELRATAAGEDGRRVSEGGGNGGLKRRRREGRELQLSQHVLALDGSKAAAVWLPRSGAAVVDEEGWLGSQGCAGEGPEGKVAPCTNFGQECIEGGGGGEEDKGENLIYHETRVNSNGWGIRAHDLKREPEEQLFQDRVRIHSRRTPFRISHSPTGLIGDGVDLEGARIRHATGLIASPLRSLSATFIIFRSPFRSLLHATGLISRVLEAFAGASDRGKRREAIREPDLGLSKSSSDRGFRCCVGFKSPLRSHMRRDRPAVLHARLLLRVKFLRNPSIQASSLYSPTTKYWRSDSTVFKHGRRTLFRISHSPTGLIGSPSQPSSIPLTCDRADLEGAGAVRRGERSREASGSDS</sequence>
<reference evidence="2 3" key="1">
    <citation type="journal article" date="2016" name="DNA Res.">
        <title>The draft genome of MD-2 pineapple using hybrid error correction of long reads.</title>
        <authorList>
            <person name="Redwan R.M."/>
            <person name="Saidin A."/>
            <person name="Kumar S.V."/>
        </authorList>
    </citation>
    <scope>NUCLEOTIDE SEQUENCE [LARGE SCALE GENOMIC DNA]</scope>
    <source>
        <strain evidence="3">cv. MD2</strain>
        <tissue evidence="2">Leaf</tissue>
    </source>
</reference>
<dbReference type="AlphaFoldDB" id="A0A199URA6"/>
<dbReference type="EMBL" id="LSRQ01005632">
    <property type="protein sequence ID" value="OAY67186.1"/>
    <property type="molecule type" value="Genomic_DNA"/>
</dbReference>
<organism evidence="2 3">
    <name type="scientific">Ananas comosus</name>
    <name type="common">Pineapple</name>
    <name type="synonym">Ananas ananas</name>
    <dbReference type="NCBI Taxonomy" id="4615"/>
    <lineage>
        <taxon>Eukaryota</taxon>
        <taxon>Viridiplantae</taxon>
        <taxon>Streptophyta</taxon>
        <taxon>Embryophyta</taxon>
        <taxon>Tracheophyta</taxon>
        <taxon>Spermatophyta</taxon>
        <taxon>Magnoliopsida</taxon>
        <taxon>Liliopsida</taxon>
        <taxon>Poales</taxon>
        <taxon>Bromeliaceae</taxon>
        <taxon>Bromelioideae</taxon>
        <taxon>Ananas</taxon>
    </lineage>
</organism>
<evidence type="ECO:0000313" key="3">
    <source>
        <dbReference type="Proteomes" id="UP000092600"/>
    </source>
</evidence>
<evidence type="ECO:0000256" key="1">
    <source>
        <dbReference type="SAM" id="MobiDB-lite"/>
    </source>
</evidence>
<accession>A0A199URA6</accession>
<comment type="caution">
    <text evidence="2">The sequence shown here is derived from an EMBL/GenBank/DDBJ whole genome shotgun (WGS) entry which is preliminary data.</text>
</comment>